<dbReference type="Pfam" id="PF10250">
    <property type="entry name" value="O-FucT"/>
    <property type="match status" value="1"/>
</dbReference>
<accession>A0AAV7GMQ9</accession>
<keyword evidence="4" id="KW-0294">Fucose metabolism</keyword>
<organism evidence="8 9">
    <name type="scientific">Dendrobium chrysotoxum</name>
    <name type="common">Orchid</name>
    <dbReference type="NCBI Taxonomy" id="161865"/>
    <lineage>
        <taxon>Eukaryota</taxon>
        <taxon>Viridiplantae</taxon>
        <taxon>Streptophyta</taxon>
        <taxon>Embryophyta</taxon>
        <taxon>Tracheophyta</taxon>
        <taxon>Spermatophyta</taxon>
        <taxon>Magnoliopsida</taxon>
        <taxon>Liliopsida</taxon>
        <taxon>Asparagales</taxon>
        <taxon>Orchidaceae</taxon>
        <taxon>Epidendroideae</taxon>
        <taxon>Malaxideae</taxon>
        <taxon>Dendrobiinae</taxon>
        <taxon>Dendrobium</taxon>
    </lineage>
</organism>
<evidence type="ECO:0000256" key="6">
    <source>
        <dbReference type="ARBA" id="ARBA00030350"/>
    </source>
</evidence>
<evidence type="ECO:0000256" key="5">
    <source>
        <dbReference type="ARBA" id="ARBA00023277"/>
    </source>
</evidence>
<dbReference type="GO" id="GO:0006004">
    <property type="term" value="P:fucose metabolic process"/>
    <property type="evidence" value="ECO:0007669"/>
    <property type="project" value="UniProtKB-KW"/>
</dbReference>
<dbReference type="AlphaFoldDB" id="A0AAV7GMQ9"/>
<dbReference type="EMBL" id="JAGFBR010000012">
    <property type="protein sequence ID" value="KAH0457465.1"/>
    <property type="molecule type" value="Genomic_DNA"/>
</dbReference>
<dbReference type="Proteomes" id="UP000775213">
    <property type="component" value="Unassembled WGS sequence"/>
</dbReference>
<keyword evidence="5" id="KW-0119">Carbohydrate metabolism</keyword>
<evidence type="ECO:0000313" key="9">
    <source>
        <dbReference type="Proteomes" id="UP000775213"/>
    </source>
</evidence>
<evidence type="ECO:0000256" key="4">
    <source>
        <dbReference type="ARBA" id="ARBA00023253"/>
    </source>
</evidence>
<evidence type="ECO:0000256" key="1">
    <source>
        <dbReference type="ARBA" id="ARBA00007737"/>
    </source>
</evidence>
<dbReference type="PANTHER" id="PTHR31933:SF5">
    <property type="entry name" value="O-FUCOSYLTRANSFERASE 31"/>
    <property type="match status" value="1"/>
</dbReference>
<keyword evidence="3" id="KW-0808">Transferase</keyword>
<protein>
    <recommendedName>
        <fullName evidence="6">O-fucosyltransferase family protein</fullName>
    </recommendedName>
</protein>
<name>A0AAV7GMQ9_DENCH</name>
<evidence type="ECO:0000256" key="2">
    <source>
        <dbReference type="ARBA" id="ARBA00022676"/>
    </source>
</evidence>
<dbReference type="GO" id="GO:0016757">
    <property type="term" value="F:glycosyltransferase activity"/>
    <property type="evidence" value="ECO:0007669"/>
    <property type="project" value="UniProtKB-KW"/>
</dbReference>
<evidence type="ECO:0000313" key="8">
    <source>
        <dbReference type="EMBL" id="KAH0457465.1"/>
    </source>
</evidence>
<feature type="region of interest" description="Disordered" evidence="7">
    <location>
        <begin position="24"/>
        <end position="48"/>
    </location>
</feature>
<proteinExistence type="inferred from homology"/>
<evidence type="ECO:0000256" key="7">
    <source>
        <dbReference type="SAM" id="MobiDB-lite"/>
    </source>
</evidence>
<evidence type="ECO:0000256" key="3">
    <source>
        <dbReference type="ARBA" id="ARBA00022679"/>
    </source>
</evidence>
<gene>
    <name evidence="8" type="ORF">IEQ34_012780</name>
</gene>
<dbReference type="InterPro" id="IPR019378">
    <property type="entry name" value="GDP-Fuc_O-FucTrfase"/>
</dbReference>
<sequence>MPHSHVTHLSPKLPISCAPNSLSGIQPDSALGTRPITFRPRDHLKQVSPEEIDDAQKEELNAPKPRHASLLKGALNSEIPNERKSELWAPLAPQGWKPCILLASIIGRPVKSSGFIQVFLDEGLNQQRIGICDDVAIKILNATLVIPHLEVNSVWKDSSSFEEIYDVDHAINVLKDEISIVREFPPEHAWSMRVYYVVAIRITRIKNAPVHTLANWYLENVLQSYGIVAVASFSHRLAFDKMAGDLHRLCCKVNFQALAFIPHINTLGEMLVKCLRNPRHVRPDEYIQEVVHENVSNEGNRKYVTLHLRFDNDMIAHSACDFGGEFWALGGGSVELRALGGCQVEQRTSGGGPAEVQASSGGPAELRTSGSGPAELRPSGSGLAELRTSSGGPAELRRQAVVRQWSRRSKETRAISDLSLFSLGLGALSKRRGGSIYRFLVVACPVNMRKMKGSWGVDLFEMAEVFYKVDCRGGTLYK</sequence>
<comment type="similarity">
    <text evidence="1">Belongs to the glycosyltransferase GT106 family.</text>
</comment>
<dbReference type="PANTHER" id="PTHR31933">
    <property type="entry name" value="O-FUCOSYLTRANSFERASE 2-RELATED"/>
    <property type="match status" value="1"/>
</dbReference>
<reference evidence="8 9" key="1">
    <citation type="journal article" date="2021" name="Hortic Res">
        <title>Chromosome-scale assembly of the Dendrobium chrysotoxum genome enhances the understanding of orchid evolution.</title>
        <authorList>
            <person name="Zhang Y."/>
            <person name="Zhang G.Q."/>
            <person name="Zhang D."/>
            <person name="Liu X.D."/>
            <person name="Xu X.Y."/>
            <person name="Sun W.H."/>
            <person name="Yu X."/>
            <person name="Zhu X."/>
            <person name="Wang Z.W."/>
            <person name="Zhao X."/>
            <person name="Zhong W.Y."/>
            <person name="Chen H."/>
            <person name="Yin W.L."/>
            <person name="Huang T."/>
            <person name="Niu S.C."/>
            <person name="Liu Z.J."/>
        </authorList>
    </citation>
    <scope>NUCLEOTIDE SEQUENCE [LARGE SCALE GENOMIC DNA]</scope>
    <source>
        <strain evidence="8">Lindl</strain>
    </source>
</reference>
<feature type="region of interest" description="Disordered" evidence="7">
    <location>
        <begin position="347"/>
        <end position="392"/>
    </location>
</feature>
<comment type="caution">
    <text evidence="8">The sequence shown here is derived from an EMBL/GenBank/DDBJ whole genome shotgun (WGS) entry which is preliminary data.</text>
</comment>
<keyword evidence="2" id="KW-0328">Glycosyltransferase</keyword>
<keyword evidence="9" id="KW-1185">Reference proteome</keyword>
<dbReference type="InterPro" id="IPR052272">
    <property type="entry name" value="GT106_glycosyltransferase"/>
</dbReference>